<reference evidence="4" key="1">
    <citation type="submission" date="2017-09" db="EMBL/GenBank/DDBJ databases">
        <title>Depth-based differentiation of microbial function through sediment-hosted aquifers and enrichment of novel symbionts in the deep terrestrial subsurface.</title>
        <authorList>
            <person name="Probst A.J."/>
            <person name="Ladd B."/>
            <person name="Jarett J.K."/>
            <person name="Geller-Mcgrath D.E."/>
            <person name="Sieber C.M.K."/>
            <person name="Emerson J.B."/>
            <person name="Anantharaman K."/>
            <person name="Thomas B.C."/>
            <person name="Malmstrom R."/>
            <person name="Stieglmeier M."/>
            <person name="Klingl A."/>
            <person name="Woyke T."/>
            <person name="Ryan C.M."/>
            <person name="Banfield J.F."/>
        </authorList>
    </citation>
    <scope>NUCLEOTIDE SEQUENCE [LARGE SCALE GENOMIC DNA]</scope>
</reference>
<dbReference type="PANTHER" id="PTHR34477">
    <property type="entry name" value="UPF0213 PROTEIN YHBQ"/>
    <property type="match status" value="1"/>
</dbReference>
<dbReference type="CDD" id="cd10456">
    <property type="entry name" value="GIY-YIG_UPF0213"/>
    <property type="match status" value="1"/>
</dbReference>
<evidence type="ECO:0000256" key="1">
    <source>
        <dbReference type="ARBA" id="ARBA00007435"/>
    </source>
</evidence>
<sequence>MYFVYIIECSDRSLYTGITNDLGRRFDEHKNGNGGHYTNAKKVERILYTEEYSSRSSALKRESQIKKWTRAKKEALIDGNLDLLKKL</sequence>
<name>A0A2M7WTB6_9BACT</name>
<protein>
    <recommendedName>
        <fullName evidence="2">GIY-YIG domain-containing protein</fullName>
    </recommendedName>
</protein>
<comment type="caution">
    <text evidence="3">The sequence shown here is derived from an EMBL/GenBank/DDBJ whole genome shotgun (WGS) entry which is preliminary data.</text>
</comment>
<dbReference type="AlphaFoldDB" id="A0A2M7WTB6"/>
<dbReference type="Pfam" id="PF01541">
    <property type="entry name" value="GIY-YIG"/>
    <property type="match status" value="1"/>
</dbReference>
<dbReference type="SUPFAM" id="SSF82771">
    <property type="entry name" value="GIY-YIG endonuclease"/>
    <property type="match status" value="1"/>
</dbReference>
<dbReference type="PANTHER" id="PTHR34477:SF1">
    <property type="entry name" value="UPF0213 PROTEIN YHBQ"/>
    <property type="match status" value="1"/>
</dbReference>
<dbReference type="Gene3D" id="3.40.1440.10">
    <property type="entry name" value="GIY-YIG endonuclease"/>
    <property type="match status" value="1"/>
</dbReference>
<accession>A0A2M7WTB6</accession>
<evidence type="ECO:0000313" key="4">
    <source>
        <dbReference type="Proteomes" id="UP000230758"/>
    </source>
</evidence>
<dbReference type="SMART" id="SM00465">
    <property type="entry name" value="GIYc"/>
    <property type="match status" value="1"/>
</dbReference>
<proteinExistence type="inferred from homology"/>
<dbReference type="InterPro" id="IPR050190">
    <property type="entry name" value="UPF0213_domain"/>
</dbReference>
<comment type="similarity">
    <text evidence="1">Belongs to the UPF0213 family.</text>
</comment>
<evidence type="ECO:0000259" key="2">
    <source>
        <dbReference type="PROSITE" id="PS50164"/>
    </source>
</evidence>
<gene>
    <name evidence="3" type="ORF">CO185_00065</name>
</gene>
<organism evidence="3 4">
    <name type="scientific">Candidatus Zambryskibacteria bacterium CG_4_9_14_3_um_filter_42_15</name>
    <dbReference type="NCBI Taxonomy" id="1975112"/>
    <lineage>
        <taxon>Bacteria</taxon>
        <taxon>Candidatus Zambryskiibacteriota</taxon>
    </lineage>
</organism>
<dbReference type="PROSITE" id="PS50164">
    <property type="entry name" value="GIY_YIG"/>
    <property type="match status" value="1"/>
</dbReference>
<dbReference type="Proteomes" id="UP000230758">
    <property type="component" value="Unassembled WGS sequence"/>
</dbReference>
<evidence type="ECO:0000313" key="3">
    <source>
        <dbReference type="EMBL" id="PJA33241.1"/>
    </source>
</evidence>
<dbReference type="EMBL" id="PFXF01000001">
    <property type="protein sequence ID" value="PJA33241.1"/>
    <property type="molecule type" value="Genomic_DNA"/>
</dbReference>
<dbReference type="InterPro" id="IPR035901">
    <property type="entry name" value="GIY-YIG_endonuc_sf"/>
</dbReference>
<feature type="domain" description="GIY-YIG" evidence="2">
    <location>
        <begin position="1"/>
        <end position="75"/>
    </location>
</feature>
<dbReference type="InterPro" id="IPR000305">
    <property type="entry name" value="GIY-YIG_endonuc"/>
</dbReference>